<evidence type="ECO:0000256" key="1">
    <source>
        <dbReference type="SAM" id="MobiDB-lite"/>
    </source>
</evidence>
<comment type="caution">
    <text evidence="2">The sequence shown here is derived from an EMBL/GenBank/DDBJ whole genome shotgun (WGS) entry which is preliminary data.</text>
</comment>
<gene>
    <name evidence="2" type="ORF">OV079_28755</name>
</gene>
<feature type="region of interest" description="Disordered" evidence="1">
    <location>
        <begin position="64"/>
        <end position="95"/>
    </location>
</feature>
<accession>A0A9X3ETI7</accession>
<keyword evidence="3" id="KW-1185">Reference proteome</keyword>
<sequence>MVVVVVPGSVVVVRSDVSGPVESGPLVLLASVVQPEVDAVVGSGASVVLPGAVVSELPSLVGSAPRWTTSRCRPPGPANNRRERGGRAASEDRGA</sequence>
<dbReference type="RefSeq" id="WP_267772152.1">
    <property type="nucleotide sequence ID" value="NZ_JAPNKE010000002.1"/>
</dbReference>
<feature type="compositionally biased region" description="Basic and acidic residues" evidence="1">
    <location>
        <begin position="80"/>
        <end position="95"/>
    </location>
</feature>
<dbReference type="EMBL" id="JAPNKE010000002">
    <property type="protein sequence ID" value="MCY1009485.1"/>
    <property type="molecule type" value="Genomic_DNA"/>
</dbReference>
<dbReference type="AlphaFoldDB" id="A0A9X3ETI7"/>
<evidence type="ECO:0000313" key="2">
    <source>
        <dbReference type="EMBL" id="MCY1009485.1"/>
    </source>
</evidence>
<organism evidence="2 3">
    <name type="scientific">Nannocystis pusilla</name>
    <dbReference type="NCBI Taxonomy" id="889268"/>
    <lineage>
        <taxon>Bacteria</taxon>
        <taxon>Pseudomonadati</taxon>
        <taxon>Myxococcota</taxon>
        <taxon>Polyangia</taxon>
        <taxon>Nannocystales</taxon>
        <taxon>Nannocystaceae</taxon>
        <taxon>Nannocystis</taxon>
    </lineage>
</organism>
<proteinExistence type="predicted"/>
<protein>
    <submittedName>
        <fullName evidence="2">Uncharacterized protein</fullName>
    </submittedName>
</protein>
<evidence type="ECO:0000313" key="3">
    <source>
        <dbReference type="Proteomes" id="UP001150924"/>
    </source>
</evidence>
<name>A0A9X3ETI7_9BACT</name>
<dbReference type="Proteomes" id="UP001150924">
    <property type="component" value="Unassembled WGS sequence"/>
</dbReference>
<reference evidence="2" key="1">
    <citation type="submission" date="2022-11" db="EMBL/GenBank/DDBJ databases">
        <title>Minimal conservation of predation-associated metabolite biosynthetic gene clusters underscores biosynthetic potential of Myxococcota including descriptions for ten novel species: Archangium lansinium sp. nov., Myxococcus landrumus sp. nov., Nannocystis bai.</title>
        <authorList>
            <person name="Ahearne A."/>
            <person name="Stevens C."/>
            <person name="Phillips K."/>
        </authorList>
    </citation>
    <scope>NUCLEOTIDE SEQUENCE</scope>
    <source>
        <strain evidence="2">Na p29</strain>
    </source>
</reference>